<accession>A0A6A7AZB0</accession>
<dbReference type="Gene3D" id="3.20.170.20">
    <property type="entry name" value="Protein of unknown function DUF952"/>
    <property type="match status" value="1"/>
</dbReference>
<evidence type="ECO:0000259" key="1">
    <source>
        <dbReference type="Pfam" id="PF06985"/>
    </source>
</evidence>
<dbReference type="InterPro" id="IPR010730">
    <property type="entry name" value="HET"/>
</dbReference>
<dbReference type="Pfam" id="PF06985">
    <property type="entry name" value="HET"/>
    <property type="match status" value="1"/>
</dbReference>
<evidence type="ECO:0000313" key="2">
    <source>
        <dbReference type="EMBL" id="KAF2847419.1"/>
    </source>
</evidence>
<evidence type="ECO:0000313" key="3">
    <source>
        <dbReference type="Proteomes" id="UP000799423"/>
    </source>
</evidence>
<dbReference type="OrthoDB" id="3335358at2759"/>
<proteinExistence type="predicted"/>
<dbReference type="EMBL" id="MU006326">
    <property type="protein sequence ID" value="KAF2847419.1"/>
    <property type="molecule type" value="Genomic_DNA"/>
</dbReference>
<protein>
    <submittedName>
        <fullName evidence="2">HET-domain-containing protein</fullName>
    </submittedName>
</protein>
<keyword evidence="3" id="KW-1185">Reference proteome</keyword>
<dbReference type="Pfam" id="PF06108">
    <property type="entry name" value="DUF952"/>
    <property type="match status" value="1"/>
</dbReference>
<organism evidence="2 3">
    <name type="scientific">Plenodomus tracheiphilus IPT5</name>
    <dbReference type="NCBI Taxonomy" id="1408161"/>
    <lineage>
        <taxon>Eukaryota</taxon>
        <taxon>Fungi</taxon>
        <taxon>Dikarya</taxon>
        <taxon>Ascomycota</taxon>
        <taxon>Pezizomycotina</taxon>
        <taxon>Dothideomycetes</taxon>
        <taxon>Pleosporomycetidae</taxon>
        <taxon>Pleosporales</taxon>
        <taxon>Pleosporineae</taxon>
        <taxon>Leptosphaeriaceae</taxon>
        <taxon>Plenodomus</taxon>
    </lineage>
</organism>
<dbReference type="PANTHER" id="PTHR33112:SF10">
    <property type="entry name" value="TOL"/>
    <property type="match status" value="1"/>
</dbReference>
<dbReference type="AlphaFoldDB" id="A0A6A7AZB0"/>
<name>A0A6A7AZB0_9PLEO</name>
<dbReference type="Proteomes" id="UP000799423">
    <property type="component" value="Unassembled WGS sequence"/>
</dbReference>
<feature type="domain" description="Heterokaryon incompatibility" evidence="1">
    <location>
        <begin position="288"/>
        <end position="445"/>
    </location>
</feature>
<dbReference type="PANTHER" id="PTHR33112">
    <property type="entry name" value="DOMAIN PROTEIN, PUTATIVE-RELATED"/>
    <property type="match status" value="1"/>
</dbReference>
<sequence>MPAPSPLPTYLYKILPSAPPSPLPAGLPLSDLDRNDGYIHLSTAQQVPGTADSFFSSASELWLLKIKYDVLAAGTDGDGQVKAGSQADVRWEEVGRGCFPHLYGADLGKGNVESVDRVEKRGSWAESLSLPCGQLQVRADLSLFPQRCHICATIDYRLCAWNRGPHDLEKIVFRLTELSPEHIKMYIEWTAHAQHEDSIDIHLEPQTAAPTTDPNTSPCTDVDTCSPAATSFLRSKLHECLDSDKHAECQRVDTQIPLRYPTRLLSIKDRHEAKVILENTGPHTEGHYASLSHCWGKSRPFQLTSETEAILREGLNINQLPQTFRDAIQVCQSLDVPYIWIDSLCIFQDSVRDWQEQAALMSRVYTNAVCNIAATGAIDGTVGLNHSRSPLVDTPFHISAPRHFWRHADEQAPITYLVSYPMSFTLNLEDPAEAPLNRRAWVMQESLLSRRIMHFTTSGVYWQCLSTLSNQVYPNGLPQYFELLPKNDDKMLLAKGSALGASLVTVASRNLTYDVWNRICSDYSDKKLTVESDKLVAINGVAERVASLNRDNLIAGLWEQCLLPQLLWYLNQHHAPPRPFPNAWRAPSWSWASHNRNMRHAAHLSCNRGISMARVENIDVNSHASGQLRGERASLTLRGKVLFGHLSAHTDRPFFPYHHTKTSLVCGGRSKQIQLAMLDLSNHEPHDFQAEVLCFCVYEDTCDQKADEYEFWDWQMGSLILQKQRSEPDEYRRVGVLLLSEDESKFYAEHESSDEHSITII</sequence>
<dbReference type="SUPFAM" id="SSF56399">
    <property type="entry name" value="ADP-ribosylation"/>
    <property type="match status" value="1"/>
</dbReference>
<gene>
    <name evidence="2" type="ORF">T440DRAFT_520990</name>
</gene>
<dbReference type="InterPro" id="IPR009297">
    <property type="entry name" value="DUF952"/>
</dbReference>
<reference evidence="2" key="1">
    <citation type="submission" date="2020-01" db="EMBL/GenBank/DDBJ databases">
        <authorList>
            <consortium name="DOE Joint Genome Institute"/>
            <person name="Haridas S."/>
            <person name="Albert R."/>
            <person name="Binder M."/>
            <person name="Bloem J."/>
            <person name="Labutti K."/>
            <person name="Salamov A."/>
            <person name="Andreopoulos B."/>
            <person name="Baker S.E."/>
            <person name="Barry K."/>
            <person name="Bills G."/>
            <person name="Bluhm B.H."/>
            <person name="Cannon C."/>
            <person name="Castanera R."/>
            <person name="Culley D.E."/>
            <person name="Daum C."/>
            <person name="Ezra D."/>
            <person name="Gonzalez J.B."/>
            <person name="Henrissat B."/>
            <person name="Kuo A."/>
            <person name="Liang C."/>
            <person name="Lipzen A."/>
            <person name="Lutzoni F."/>
            <person name="Magnuson J."/>
            <person name="Mondo S."/>
            <person name="Nolan M."/>
            <person name="Ohm R."/>
            <person name="Pangilinan J."/>
            <person name="Park H.-J."/>
            <person name="Ramirez L."/>
            <person name="Alfaro M."/>
            <person name="Sun H."/>
            <person name="Tritt A."/>
            <person name="Yoshinaga Y."/>
            <person name="Zwiers L.-H."/>
            <person name="Turgeon B.G."/>
            <person name="Goodwin S.B."/>
            <person name="Spatafora J.W."/>
            <person name="Crous P.W."/>
            <person name="Grigoriev I.V."/>
        </authorList>
    </citation>
    <scope>NUCLEOTIDE SEQUENCE</scope>
    <source>
        <strain evidence="2">IPT5</strain>
    </source>
</reference>